<sequence length="251" mass="27757">MSSRWISCQEPNRRPMLRLVPSKSNSSRWRFQPLERPTVVGSLSRPTAGRVQPFGPDPNPKRSAAKTVVVPLVHLGTPGVWRSIIEENLVVFMRVWLHALSASRHAYLRAPSVSGGYRLPFSDDTVAVSDHTPPSASGPSDTSPPPSPSSPSSSQPTSAPVDKNQKPLPSRLRHPRSFLAVILTTNIGSRIQEPEVAVVSPTSLPALRRRPKILSDRGQFDYGLLVLSGMEVRRLVEFKQQLDERTPLWSK</sequence>
<feature type="compositionally biased region" description="Low complexity" evidence="1">
    <location>
        <begin position="150"/>
        <end position="160"/>
    </location>
</feature>
<gene>
    <name evidence="2" type="ORF">C8F04DRAFT_1184313</name>
</gene>
<keyword evidence="3" id="KW-1185">Reference proteome</keyword>
<dbReference type="Proteomes" id="UP001218188">
    <property type="component" value="Unassembled WGS sequence"/>
</dbReference>
<proteinExistence type="predicted"/>
<feature type="compositionally biased region" description="Low complexity" evidence="1">
    <location>
        <begin position="132"/>
        <end position="141"/>
    </location>
</feature>
<feature type="region of interest" description="Disordered" evidence="1">
    <location>
        <begin position="124"/>
        <end position="171"/>
    </location>
</feature>
<evidence type="ECO:0000313" key="2">
    <source>
        <dbReference type="EMBL" id="KAJ7033328.1"/>
    </source>
</evidence>
<evidence type="ECO:0000313" key="3">
    <source>
        <dbReference type="Proteomes" id="UP001218188"/>
    </source>
</evidence>
<name>A0AAD6SSX2_9AGAR</name>
<accession>A0AAD6SSX2</accession>
<protein>
    <submittedName>
        <fullName evidence="2">Uncharacterized protein</fullName>
    </submittedName>
</protein>
<comment type="caution">
    <text evidence="2">The sequence shown here is derived from an EMBL/GenBank/DDBJ whole genome shotgun (WGS) entry which is preliminary data.</text>
</comment>
<dbReference type="AlphaFoldDB" id="A0AAD6SSX2"/>
<organism evidence="2 3">
    <name type="scientific">Mycena alexandri</name>
    <dbReference type="NCBI Taxonomy" id="1745969"/>
    <lineage>
        <taxon>Eukaryota</taxon>
        <taxon>Fungi</taxon>
        <taxon>Dikarya</taxon>
        <taxon>Basidiomycota</taxon>
        <taxon>Agaricomycotina</taxon>
        <taxon>Agaricomycetes</taxon>
        <taxon>Agaricomycetidae</taxon>
        <taxon>Agaricales</taxon>
        <taxon>Marasmiineae</taxon>
        <taxon>Mycenaceae</taxon>
        <taxon>Mycena</taxon>
    </lineage>
</organism>
<feature type="region of interest" description="Disordered" evidence="1">
    <location>
        <begin position="41"/>
        <end position="63"/>
    </location>
</feature>
<evidence type="ECO:0000256" key="1">
    <source>
        <dbReference type="SAM" id="MobiDB-lite"/>
    </source>
</evidence>
<reference evidence="2" key="1">
    <citation type="submission" date="2023-03" db="EMBL/GenBank/DDBJ databases">
        <title>Massive genome expansion in bonnet fungi (Mycena s.s.) driven by repeated elements and novel gene families across ecological guilds.</title>
        <authorList>
            <consortium name="Lawrence Berkeley National Laboratory"/>
            <person name="Harder C.B."/>
            <person name="Miyauchi S."/>
            <person name="Viragh M."/>
            <person name="Kuo A."/>
            <person name="Thoen E."/>
            <person name="Andreopoulos B."/>
            <person name="Lu D."/>
            <person name="Skrede I."/>
            <person name="Drula E."/>
            <person name="Henrissat B."/>
            <person name="Morin E."/>
            <person name="Kohler A."/>
            <person name="Barry K."/>
            <person name="LaButti K."/>
            <person name="Morin E."/>
            <person name="Salamov A."/>
            <person name="Lipzen A."/>
            <person name="Mereny Z."/>
            <person name="Hegedus B."/>
            <person name="Baldrian P."/>
            <person name="Stursova M."/>
            <person name="Weitz H."/>
            <person name="Taylor A."/>
            <person name="Grigoriev I.V."/>
            <person name="Nagy L.G."/>
            <person name="Martin F."/>
            <person name="Kauserud H."/>
        </authorList>
    </citation>
    <scope>NUCLEOTIDE SEQUENCE</scope>
    <source>
        <strain evidence="2">CBHHK200</strain>
    </source>
</reference>
<dbReference type="EMBL" id="JARJCM010000066">
    <property type="protein sequence ID" value="KAJ7033328.1"/>
    <property type="molecule type" value="Genomic_DNA"/>
</dbReference>